<feature type="transmembrane region" description="Helical" evidence="1">
    <location>
        <begin position="35"/>
        <end position="59"/>
    </location>
</feature>
<evidence type="ECO:0000313" key="2">
    <source>
        <dbReference type="EMBL" id="ADD41967.1"/>
    </source>
</evidence>
<organism evidence="2 3">
    <name type="scientific">Stackebrandtia nassauensis (strain DSM 44728 / CIP 108903 / NRRL B-16338 / NBRC 102104 / LLR-40K-21)</name>
    <dbReference type="NCBI Taxonomy" id="446470"/>
    <lineage>
        <taxon>Bacteria</taxon>
        <taxon>Bacillati</taxon>
        <taxon>Actinomycetota</taxon>
        <taxon>Actinomycetes</taxon>
        <taxon>Glycomycetales</taxon>
        <taxon>Glycomycetaceae</taxon>
        <taxon>Stackebrandtia</taxon>
    </lineage>
</organism>
<accession>D3Q3C6</accession>
<dbReference type="Proteomes" id="UP000000844">
    <property type="component" value="Chromosome"/>
</dbReference>
<dbReference type="RefSeq" id="WP_013017538.1">
    <property type="nucleotide sequence ID" value="NC_013947.1"/>
</dbReference>
<feature type="transmembrane region" description="Helical" evidence="1">
    <location>
        <begin position="225"/>
        <end position="247"/>
    </location>
</feature>
<evidence type="ECO:0000256" key="1">
    <source>
        <dbReference type="SAM" id="Phobius"/>
    </source>
</evidence>
<feature type="transmembrane region" description="Helical" evidence="1">
    <location>
        <begin position="166"/>
        <end position="185"/>
    </location>
</feature>
<feature type="transmembrane region" description="Helical" evidence="1">
    <location>
        <begin position="268"/>
        <end position="295"/>
    </location>
</feature>
<reference evidence="2 3" key="1">
    <citation type="journal article" date="2009" name="Stand. Genomic Sci.">
        <title>Complete genome sequence of Stackebrandtia nassauensis type strain (LLR-40K-21).</title>
        <authorList>
            <person name="Munk C."/>
            <person name="Lapidus A."/>
            <person name="Copeland A."/>
            <person name="Jando M."/>
            <person name="Mayilraj S."/>
            <person name="Glavina Del Rio T."/>
            <person name="Nolan M."/>
            <person name="Chen F."/>
            <person name="Lucas S."/>
            <person name="Tice H."/>
            <person name="Cheng J.F."/>
            <person name="Han C."/>
            <person name="Detter J.C."/>
            <person name="Bruce D."/>
            <person name="Goodwin L."/>
            <person name="Chain P."/>
            <person name="Pitluck S."/>
            <person name="Goker M."/>
            <person name="Ovchinikova G."/>
            <person name="Pati A."/>
            <person name="Ivanova N."/>
            <person name="Mavromatis K."/>
            <person name="Chen A."/>
            <person name="Palaniappan K."/>
            <person name="Land M."/>
            <person name="Hauser L."/>
            <person name="Chang Y.J."/>
            <person name="Jeffries C.D."/>
            <person name="Bristow J."/>
            <person name="Eisen J.A."/>
            <person name="Markowitz V."/>
            <person name="Hugenholtz P."/>
            <person name="Kyrpides N.C."/>
            <person name="Klenk H.P."/>
        </authorList>
    </citation>
    <scope>NUCLEOTIDE SEQUENCE [LARGE SCALE GENOMIC DNA]</scope>
    <source>
        <strain evidence="3">DSM 44728 / CIP 108903 / NRRL B-16338 / NBRC 102104 / LLR-40K-21</strain>
    </source>
</reference>
<feature type="transmembrane region" description="Helical" evidence="1">
    <location>
        <begin position="301"/>
        <end position="323"/>
    </location>
</feature>
<name>D3Q3C6_STANL</name>
<evidence type="ECO:0000313" key="3">
    <source>
        <dbReference type="Proteomes" id="UP000000844"/>
    </source>
</evidence>
<keyword evidence="1" id="KW-0472">Membrane</keyword>
<sequence length="326" mass="34073">MEPEISAWRNLMELFRCVGESECAWVEQADSGFGLALVLAVALNIGGVVLTWMTLSVVVDFVSRRRSTTIGAATEDGPDFRGVVTVLLGVAASGLWFYLWLGYALPESAGQNYVVWMVTTPLYTLVLMVGPVGVAAAVCGIVGVVVSTYRPSSDATSWTPAARRGVWSVLIVVVTAILVGWRALYEAVPEVAAGPFGRGPQWLQHALEVWTLHEPVAILWELAKLLSTVPGIVGFAALGLLCLVLPAPRGVSGGARGVVNLASATTGAAVTSVVSLVVGTCVVIVVGVLAIAVLALAFLFFAAYVMTYVLVLAVLGAMVTAAVRSS</sequence>
<dbReference type="eggNOG" id="ENOG502ZWSB">
    <property type="taxonomic scope" value="Bacteria"/>
</dbReference>
<keyword evidence="1" id="KW-1133">Transmembrane helix</keyword>
<dbReference type="AlphaFoldDB" id="D3Q3C6"/>
<proteinExistence type="predicted"/>
<dbReference type="HOGENOM" id="CLU_852354_0_0_11"/>
<dbReference type="KEGG" id="sna:Snas_2278"/>
<feature type="transmembrane region" description="Helical" evidence="1">
    <location>
        <begin position="121"/>
        <end position="146"/>
    </location>
</feature>
<keyword evidence="3" id="KW-1185">Reference proteome</keyword>
<dbReference type="OrthoDB" id="3476812at2"/>
<dbReference type="EMBL" id="CP001778">
    <property type="protein sequence ID" value="ADD41967.1"/>
    <property type="molecule type" value="Genomic_DNA"/>
</dbReference>
<feature type="transmembrane region" description="Helical" evidence="1">
    <location>
        <begin position="80"/>
        <end position="101"/>
    </location>
</feature>
<gene>
    <name evidence="2" type="ordered locus">Snas_2278</name>
</gene>
<protein>
    <submittedName>
        <fullName evidence="2">Uncharacterized protein</fullName>
    </submittedName>
</protein>
<keyword evidence="1" id="KW-0812">Transmembrane</keyword>